<proteinExistence type="predicted"/>
<reference evidence="1 2" key="1">
    <citation type="submission" date="2020-07" db="EMBL/GenBank/DDBJ databases">
        <title>Sequencing the genomes of 1000 actinobacteria strains.</title>
        <authorList>
            <person name="Klenk H.-P."/>
        </authorList>
    </citation>
    <scope>NUCLEOTIDE SEQUENCE [LARGE SCALE GENOMIC DNA]</scope>
    <source>
        <strain evidence="1 2">DSM 19970</strain>
    </source>
</reference>
<name>A0A7Z0CHI0_9MICO</name>
<protein>
    <submittedName>
        <fullName evidence="1">Uncharacterized protein</fullName>
    </submittedName>
</protein>
<gene>
    <name evidence="1" type="ORF">BKA03_001625</name>
</gene>
<evidence type="ECO:0000313" key="2">
    <source>
        <dbReference type="Proteomes" id="UP000547973"/>
    </source>
</evidence>
<keyword evidence="2" id="KW-1185">Reference proteome</keyword>
<dbReference type="Proteomes" id="UP000547973">
    <property type="component" value="Unassembled WGS sequence"/>
</dbReference>
<accession>A0A7Z0CHI0</accession>
<dbReference type="AlphaFoldDB" id="A0A7Z0CHI0"/>
<dbReference type="EMBL" id="JACBZO010000001">
    <property type="protein sequence ID" value="NYI41506.1"/>
    <property type="molecule type" value="Genomic_DNA"/>
</dbReference>
<organism evidence="1 2">
    <name type="scientific">Demequina lutea</name>
    <dbReference type="NCBI Taxonomy" id="431489"/>
    <lineage>
        <taxon>Bacteria</taxon>
        <taxon>Bacillati</taxon>
        <taxon>Actinomycetota</taxon>
        <taxon>Actinomycetes</taxon>
        <taxon>Micrococcales</taxon>
        <taxon>Demequinaceae</taxon>
        <taxon>Demequina</taxon>
    </lineage>
</organism>
<sequence length="194" mass="21698">MTTETPFGTLKYDLAKPMVIVGDRAVPPLLEVEFQGVDGQPAFEGRIEVISGVPRWTDVRVYRVPDGREVKQKDLRAIRLDDWLESFITVMSFKVTERNGGKWAAVSSDTDVDIREGMRSISRSRRGERRRITGVLKARIAEIYEAHDSGGIEAVATAFNVSKSTAIRYINEATADGLITSRPRQSTGQKRREA</sequence>
<comment type="caution">
    <text evidence="1">The sequence shown here is derived from an EMBL/GenBank/DDBJ whole genome shotgun (WGS) entry which is preliminary data.</text>
</comment>
<dbReference type="RefSeq" id="WP_179397630.1">
    <property type="nucleotide sequence ID" value="NZ_JACBZO010000001.1"/>
</dbReference>
<evidence type="ECO:0000313" key="1">
    <source>
        <dbReference type="EMBL" id="NYI41506.1"/>
    </source>
</evidence>